<keyword evidence="1" id="KW-0472">Membrane</keyword>
<dbReference type="GeneID" id="58194474"/>
<dbReference type="eggNOG" id="ENOG5031RAN">
    <property type="taxonomic scope" value="Bacteria"/>
</dbReference>
<name>N8YLA2_ACIVR</name>
<comment type="caution">
    <text evidence="2">The sequence shown here is derived from an EMBL/GenBank/DDBJ whole genome shotgun (WGS) entry which is preliminary data.</text>
</comment>
<evidence type="ECO:0000313" key="2">
    <source>
        <dbReference type="EMBL" id="ENV37471.1"/>
    </source>
</evidence>
<dbReference type="Proteomes" id="UP000018445">
    <property type="component" value="Unassembled WGS sequence"/>
</dbReference>
<dbReference type="OrthoDB" id="6712103at2"/>
<dbReference type="EMBL" id="APPO01000011">
    <property type="protein sequence ID" value="ENV37471.1"/>
    <property type="molecule type" value="Genomic_DNA"/>
</dbReference>
<protein>
    <submittedName>
        <fullName evidence="2">Uncharacterized protein</fullName>
    </submittedName>
</protein>
<dbReference type="RefSeq" id="WP_004878913.1">
    <property type="nucleotide sequence ID" value="NZ_AKIQ01000030.1"/>
</dbReference>
<evidence type="ECO:0000256" key="1">
    <source>
        <dbReference type="SAM" id="Phobius"/>
    </source>
</evidence>
<dbReference type="PATRIC" id="fig|1191460.12.peg.1580"/>
<keyword evidence="3" id="KW-1185">Reference proteome</keyword>
<evidence type="ECO:0000313" key="3">
    <source>
        <dbReference type="Proteomes" id="UP000018445"/>
    </source>
</evidence>
<feature type="transmembrane region" description="Helical" evidence="1">
    <location>
        <begin position="7"/>
        <end position="28"/>
    </location>
</feature>
<reference evidence="2 3" key="1">
    <citation type="submission" date="2013-02" db="EMBL/GenBank/DDBJ databases">
        <title>The Genome Sequence of Acinetobacter venetianus CIP 110063.</title>
        <authorList>
            <consortium name="The Broad Institute Genome Sequencing Platform"/>
            <consortium name="The Broad Institute Genome Sequencing Center for Infectious Disease"/>
            <person name="Cerqueira G."/>
            <person name="Feldgarden M."/>
            <person name="Courvalin P."/>
            <person name="Perichon B."/>
            <person name="Grillot-Courvalin C."/>
            <person name="Clermont D."/>
            <person name="Rocha E."/>
            <person name="Yoon E.-J."/>
            <person name="Nemec A."/>
            <person name="Walker B."/>
            <person name="Young S.K."/>
            <person name="Zeng Q."/>
            <person name="Gargeya S."/>
            <person name="Fitzgerald M."/>
            <person name="Haas B."/>
            <person name="Abouelleil A."/>
            <person name="Alvarado L."/>
            <person name="Arachchi H.M."/>
            <person name="Berlin A.M."/>
            <person name="Chapman S.B."/>
            <person name="Dewar J."/>
            <person name="Goldberg J."/>
            <person name="Griggs A."/>
            <person name="Gujja S."/>
            <person name="Hansen M."/>
            <person name="Howarth C."/>
            <person name="Imamovic A."/>
            <person name="Larimer J."/>
            <person name="McCowan C."/>
            <person name="Murphy C."/>
            <person name="Neiman D."/>
            <person name="Pearson M."/>
            <person name="Priest M."/>
            <person name="Roberts A."/>
            <person name="Saif S."/>
            <person name="Shea T."/>
            <person name="Sisk P."/>
            <person name="Sykes S."/>
            <person name="Wortman J."/>
            <person name="Nusbaum C."/>
            <person name="Birren B."/>
        </authorList>
    </citation>
    <scope>NUCLEOTIDE SEQUENCE [LARGE SCALE GENOMIC DNA]</scope>
    <source>
        <strain evidence="3">ATCC 31012 / DSM 23050 / BCRC 14357 / CCUG 45561 / CIP 110063 / KCTC 2702 / LMG 19082 / RAG-1</strain>
    </source>
</reference>
<feature type="transmembrane region" description="Helical" evidence="1">
    <location>
        <begin position="61"/>
        <end position="81"/>
    </location>
</feature>
<dbReference type="AlphaFoldDB" id="N8YLA2"/>
<organism evidence="2 3">
    <name type="scientific">Acinetobacter venetianus (strain ATCC 31012 / DSM 23050 / BCRC 14357 / CCUG 45561 / CIP 110063 / KCTC 2702 / LMG 19082 / RAG-1)</name>
    <dbReference type="NCBI Taxonomy" id="1191460"/>
    <lineage>
        <taxon>Bacteria</taxon>
        <taxon>Pseudomonadati</taxon>
        <taxon>Pseudomonadota</taxon>
        <taxon>Gammaproteobacteria</taxon>
        <taxon>Moraxellales</taxon>
        <taxon>Moraxellaceae</taxon>
        <taxon>Acinetobacter</taxon>
    </lineage>
</organism>
<keyword evidence="1" id="KW-1133">Transmembrane helix</keyword>
<sequence length="216" mass="24886">MKFNFSLDVAIALTLITVFLFTSGQIYLNGYLGYFLVDPIALNFSVQDKIYLGFFKGINQLLYLCTACLIMFFLRYIFVYFDLAKKLDTKLLTYIPKNERSPEKVLRIHNSQQYDELDKNYSAVVINSLLILALLWGTFQAFIYIEKKSKIVAEKVMNNLDVLPKIKIEEQSDKTVRYLLKCGSTLCAVIDEKKNVSMVEPKNVVYLSSNFDKKAS</sequence>
<accession>N8YLA2</accession>
<feature type="transmembrane region" description="Helical" evidence="1">
    <location>
        <begin position="121"/>
        <end position="145"/>
    </location>
</feature>
<keyword evidence="1" id="KW-0812">Transmembrane</keyword>
<gene>
    <name evidence="2" type="ORF">F959_01594</name>
</gene>
<dbReference type="HOGENOM" id="CLU_1270034_0_0_6"/>
<proteinExistence type="predicted"/>